<feature type="region of interest" description="Disordered" evidence="17">
    <location>
        <begin position="1"/>
        <end position="54"/>
    </location>
</feature>
<dbReference type="GO" id="GO:0005886">
    <property type="term" value="C:plasma membrane"/>
    <property type="evidence" value="ECO:0007669"/>
    <property type="project" value="UniProtKB-SubCell"/>
</dbReference>
<feature type="domain" description="EGF-like" evidence="19">
    <location>
        <begin position="490"/>
        <end position="522"/>
    </location>
</feature>
<dbReference type="KEGG" id="char:105893183"/>
<dbReference type="GO" id="GO:0043005">
    <property type="term" value="C:neuron projection"/>
    <property type="evidence" value="ECO:0007669"/>
    <property type="project" value="TreeGrafter"/>
</dbReference>
<dbReference type="InterPro" id="IPR051216">
    <property type="entry name" value="Teneurin"/>
</dbReference>
<accession>A0A8M1KPJ2</accession>
<dbReference type="Pfam" id="PF25020">
    <property type="entry name" value="TTR_TEN1-4"/>
    <property type="match status" value="1"/>
</dbReference>
<dbReference type="Proteomes" id="UP000515152">
    <property type="component" value="Chromosome 8"/>
</dbReference>
<evidence type="ECO:0000256" key="13">
    <source>
        <dbReference type="ARBA" id="ARBA00023180"/>
    </source>
</evidence>
<dbReference type="SMART" id="SM00181">
    <property type="entry name" value="EGF"/>
    <property type="match status" value="8"/>
</dbReference>
<proteinExistence type="inferred from homology"/>
<dbReference type="GeneID" id="105893183"/>
<evidence type="ECO:0000259" key="20">
    <source>
        <dbReference type="PROSITE" id="PS51361"/>
    </source>
</evidence>
<keyword evidence="5" id="KW-1003">Cell membrane</keyword>
<evidence type="ECO:0000256" key="9">
    <source>
        <dbReference type="ARBA" id="ARBA00022737"/>
    </source>
</evidence>
<sequence length="2648" mass="292828">MKAACQLSENKDLASSPGTQFTFKPLPPPPPPPHACTCARPAPPQSTEGSQRNTLPARCQPLDLAGKTAEELGQPQNSWALNSNIPLETRCEIVLEALLVLLQSAAAANAADASSCISIKKFQLKLSDFYATVELVKILFFSHITLIQLFPPCFRHFLFKHGSGSSTLFRAASQNYPLTSNTVYSPPPRPLPRNTLSRPLFSFSKPYKCCNWKCTALSASAITVTLALLLTYVVVVHLFGLTWHLQAMDAPLYENGLSKADGVEDRLSISFPPFPPAGVNATGRDKEVYQRGRAIDRGEVDIGMQLMQTIPPGLFWRFHIKVHHPEYVRFNVSLASDALLGIYGRRNIPPTHTQFDFVKLLDGRQLIHKEPRTSEDPKPPLQHLFLAALQATGYVEYLDAGTWYLAFYNDGRKMEQVLVFTTSIETMDGCDTNCNGNGECVAGHCHCFTGFLGPDCSKDSCPVLCSGNGDYEKGHCECHSGWKGAECDVQEDQCIDPTCSNHGECVSGKCLCAPAFKGNNCEQVDCEDPQCSGHGVCVGGECLCTSGWGGVNCDTPLPSCQEQCSGHGGYQPDAGVCVCEKGWTGTDCATEECPTPCSSHSVCSGGRCQCEEGWEGPACDRQACHPVCEEHGECKGGRCLCHAGWEGEHCTIALYLDVVVKDGCPGLCNGNGRCTLEQSGWHCVCQPGWSGTGCNIVMETECSDNMDNDGDGLVDCVDPDCCQQQGCESGPLCQGAPDPLDLVQHSPTPFVPRAARQFFEHVRFLVGRGSTHILPGEVPYDTSRVCVIRGQVAAADGTALVGVNITFQRSPEYGYTLSRQDGSFDLLSVGGISVTLVFQRSPFLSQRRTVWLPWNQFVVLERVVMDRAEPKVAATTCERKSLASPYPIILSSPLTCFTGTCEERGPAVPELQAVQEEVYIPGSFVKLSYLSTRAPGYRSLLRVLLTPGSLPHGLAKVHVATAVQGRLLQKWFPAAPNLVYVLSWNKTNVYGQQVTGLVQAQVSVGYEYEECPDLIVWERRSAQLQGFEMIASNLGGWSLDKHHILNLESGILHKGNGENVFISEQPPVISTAMGMGTVRAIPCPSCNGPATGRNLFAPVALACGSDGSVYVGDFNFIRRILPNGFTISILELRNRDIRHSTSPAHKYYLAMDPLNEVLYVSDTSSRRVYRLRTLTEPRDLARNMEVVAGTGEQCTPFHQNVCGDGGKAADASLSNPRGIAVDKHGLIYFVDGTTIRKINEKGVITTVIGSNGLTSTQPLSCDSHMDISQVRLEWPTDLSVSPLDNSLFVLDNNIVLQVTEANQARVVAGRPIHCQVPGVDHLLVSKAAVHSALEGAKAIAVSHQGTLFIAETDERKTSRVQQVTTNGEISIIAGATSECDCKIDPSCDCFSGDGGYARDAKLKSPSSLAVSPNGTLYIADLGNVRIRTVSSNSPRLNRNRQYEISSVVDQELYLFDANGTHLHTRSLVTGDYIYNFTYSPEGHLTAVTASNGGSVHVRRDANGVPLWLLVPGGQVYWLTLSSTGTLKRVSALAHDLAQISYYGNTGLLATVSNENAWTTVYEYNSDGHLINVTLPTGEVSSFHGNMEKSVKVEADTSSSENFITATNYSAANTIYMLRQAHTQNVYRISSDGSLWVTFSSGMEVTLTTEPHVASDVASGALPGTVHPTVGRCNITLPGEHSHSLIEWRQRREQAKGNYTAYERRLRAHNRNVLSIDFNQATRVGKIYDDHRKFTLRIQYDPLGRPVLWSPSKYNQVNVSYTPAGLVSSIQRGNWTEKRDYDSGKLISRTWTNGKSWGYTYLEKSVMLLLHSQRRYTFEYDQTDYLLSVTMPSMVRHNLQSTLSVGYYRNTYTPPDTPTAALIQDYSHDGRLLQTLHLGTGRRTVYRYNRMAHLAEVLYDSTLVTFTYDEAAGAIKTIHLMQDGFICSIRYKQTGPLVGRQIFRFSEEGLVNARFDYSYNNFRVTSMQAMINETPLPIDLYRYVDVSGRIEQFGKFSVINYDLNQVITTHAMKHTKISNANGQVIEVQYEILKAIAYWMTIQYDSMGRVTVCDIRIGVDNNITRFSFEYDADGQLQAVSVNERPQWRYSYDLNGNINLLSHGNSARLTPLRYDLRDRITRLGEIQYRVDEDGFLRQRGSVLFQYNSNGLLTRALDRDSQRSVWFRYDGLGRRVAQRTSDGQQLQFFYADLTEPTRVTHLYNLSSSQITSLYYDLQGHLIAMEMSSGEEFYVACDNAGTPLAVFSSRGRVVKEVHYTPYGDIYHDSNPTFSLVLGFQGGLYDSLSRLVHLGHRDYDVVAGRWTTPNHQLWKELSIEPKPFNLYAFNNNYPLGKLQDITRFTTDLSSWLQLFGFQLHNVVPGFPKKEVDSMEQTYEMRRTQSRTREWDPSKVVLGIQCELQKHLRNFISLDRLPMSPANGRLKGRQGRRTRFSALSSIFGKGVKFAIRDGMVSTEIIGVASEDSRRVAAVLNGAVYLSDVHFTVDGRDTHYFTKAGPLEADLGVVGGAGGPGLALGQGGARVLENGVNVSVSQMSAVLAGRTRRFADIQLQQAVLSFNVRYGATPDEERARILEIVRQRAVQGAWLKEQRRVQEGDGGSRAWTDGERRELLSEGRVSGYEGLYALPVEQHPELADSPHNIHFLRLTETGRR</sequence>
<evidence type="ECO:0000256" key="12">
    <source>
        <dbReference type="ARBA" id="ARBA00023157"/>
    </source>
</evidence>
<feature type="disulfide bond" evidence="15">
    <location>
        <begin position="579"/>
        <end position="588"/>
    </location>
</feature>
<feature type="coiled-coil region" evidence="16">
    <location>
        <begin position="1684"/>
        <end position="1711"/>
    </location>
</feature>
<dbReference type="PROSITE" id="PS01186">
    <property type="entry name" value="EGF_2"/>
    <property type="match status" value="4"/>
</dbReference>
<dbReference type="InterPro" id="IPR006530">
    <property type="entry name" value="YD"/>
</dbReference>
<evidence type="ECO:0000313" key="22">
    <source>
        <dbReference type="RefSeq" id="XP_042564313.1"/>
    </source>
</evidence>
<dbReference type="InterPro" id="IPR056823">
    <property type="entry name" value="TEN-like_YD-shell"/>
</dbReference>
<dbReference type="PROSITE" id="PS51361">
    <property type="entry name" value="TENEURIN_N"/>
    <property type="match status" value="1"/>
</dbReference>
<name>A0A8M1KPJ2_CLUHA</name>
<reference evidence="22" key="1">
    <citation type="submission" date="2025-08" db="UniProtKB">
        <authorList>
            <consortium name="RefSeq"/>
        </authorList>
    </citation>
    <scope>IDENTIFICATION</scope>
</reference>
<keyword evidence="7 15" id="KW-0245">EGF-like domain</keyword>
<dbReference type="InterPro" id="IPR057627">
    <property type="entry name" value="FN-plug_TEN1-4"/>
</dbReference>
<dbReference type="Pfam" id="PF25021">
    <property type="entry name" value="TEN_NHL"/>
    <property type="match status" value="1"/>
</dbReference>
<evidence type="ECO:0000256" key="14">
    <source>
        <dbReference type="ARBA" id="ARBA00023242"/>
    </source>
</evidence>
<evidence type="ECO:0000256" key="5">
    <source>
        <dbReference type="ARBA" id="ARBA00022475"/>
    </source>
</evidence>
<dbReference type="FunFam" id="2.120.10.30:FF:000005">
    <property type="entry name" value="Teneurin transmembrane protein 4"/>
    <property type="match status" value="1"/>
</dbReference>
<dbReference type="GO" id="GO:0042803">
    <property type="term" value="F:protein homodimerization activity"/>
    <property type="evidence" value="ECO:0007669"/>
    <property type="project" value="TreeGrafter"/>
</dbReference>
<gene>
    <name evidence="22" type="primary">tenm1</name>
</gene>
<dbReference type="GO" id="GO:0050839">
    <property type="term" value="F:cell adhesion molecule binding"/>
    <property type="evidence" value="ECO:0007669"/>
    <property type="project" value="TreeGrafter"/>
</dbReference>
<feature type="domain" description="EGF-like" evidence="19">
    <location>
        <begin position="660"/>
        <end position="695"/>
    </location>
</feature>
<evidence type="ECO:0000256" key="1">
    <source>
        <dbReference type="ARBA" id="ARBA00004123"/>
    </source>
</evidence>
<evidence type="ECO:0000259" key="19">
    <source>
        <dbReference type="PROSITE" id="PS50026"/>
    </source>
</evidence>
<dbReference type="Pfam" id="PF23093">
    <property type="entry name" value="GBD_Tenm3"/>
    <property type="match status" value="1"/>
</dbReference>
<dbReference type="PANTHER" id="PTHR11219:SF7">
    <property type="entry name" value="TENEURIN-1"/>
    <property type="match status" value="1"/>
</dbReference>
<keyword evidence="11 18" id="KW-0472">Membrane</keyword>
<feature type="transmembrane region" description="Helical" evidence="18">
    <location>
        <begin position="221"/>
        <end position="245"/>
    </location>
</feature>
<evidence type="ECO:0000256" key="10">
    <source>
        <dbReference type="ARBA" id="ARBA00022989"/>
    </source>
</evidence>
<dbReference type="Pfam" id="PF15636">
    <property type="entry name" value="Tox-GHH"/>
    <property type="match status" value="1"/>
</dbReference>
<feature type="disulfide bond" evidence="15">
    <location>
        <begin position="685"/>
        <end position="694"/>
    </location>
</feature>
<evidence type="ECO:0000256" key="2">
    <source>
        <dbReference type="ARBA" id="ARBA00004162"/>
    </source>
</evidence>
<dbReference type="PROSITE" id="PS50026">
    <property type="entry name" value="EGF_3"/>
    <property type="match status" value="3"/>
</dbReference>
<dbReference type="Pfam" id="PF25023">
    <property type="entry name" value="TEN_YD-shell"/>
    <property type="match status" value="1"/>
</dbReference>
<protein>
    <submittedName>
        <fullName evidence="22">Teneurin-1</fullName>
    </submittedName>
</protein>
<dbReference type="Pfam" id="PF24329">
    <property type="entry name" value="FN-plug_TEN1-4"/>
    <property type="match status" value="1"/>
</dbReference>
<evidence type="ECO:0000256" key="11">
    <source>
        <dbReference type="ARBA" id="ARBA00023136"/>
    </source>
</evidence>
<comment type="subcellular location">
    <subcellularLocation>
        <location evidence="2">Cell membrane</location>
        <topology evidence="2">Single-pass membrane protein</topology>
    </subcellularLocation>
    <subcellularLocation>
        <location evidence="3">Cytoplasm</location>
    </subcellularLocation>
    <subcellularLocation>
        <location evidence="1">Nucleus</location>
    </subcellularLocation>
</comment>
<dbReference type="FunFam" id="2.120.10.30:FF:000006">
    <property type="entry name" value="Teneurin transmembrane protein 4"/>
    <property type="match status" value="1"/>
</dbReference>
<keyword evidence="9" id="KW-0677">Repeat</keyword>
<keyword evidence="13" id="KW-0325">Glycoprotein</keyword>
<dbReference type="GO" id="GO:0007165">
    <property type="term" value="P:signal transduction"/>
    <property type="evidence" value="ECO:0007669"/>
    <property type="project" value="InterPro"/>
</dbReference>
<dbReference type="FunFam" id="2.10.25.10:FF:000016">
    <property type="entry name" value="Teneurin transmembrane protein 2"/>
    <property type="match status" value="1"/>
</dbReference>
<feature type="disulfide bond" evidence="15">
    <location>
        <begin position="664"/>
        <end position="674"/>
    </location>
</feature>
<feature type="domain" description="Teneurin N-terminal" evidence="20">
    <location>
        <begin position="1"/>
        <end position="214"/>
    </location>
</feature>
<keyword evidence="14" id="KW-0539">Nucleus</keyword>
<evidence type="ECO:0000256" key="6">
    <source>
        <dbReference type="ARBA" id="ARBA00022490"/>
    </source>
</evidence>
<comment type="caution">
    <text evidence="15">Lacks conserved residue(s) required for the propagation of feature annotation.</text>
</comment>
<feature type="domain" description="EGF-like" evidence="19">
    <location>
        <begin position="556"/>
        <end position="589"/>
    </location>
</feature>
<dbReference type="OrthoDB" id="442731at2759"/>
<dbReference type="GO" id="GO:0046982">
    <property type="term" value="F:protein heterodimerization activity"/>
    <property type="evidence" value="ECO:0007669"/>
    <property type="project" value="TreeGrafter"/>
</dbReference>
<evidence type="ECO:0000256" key="17">
    <source>
        <dbReference type="SAM" id="MobiDB-lite"/>
    </source>
</evidence>
<organism evidence="21 22">
    <name type="scientific">Clupea harengus</name>
    <name type="common">Atlantic herring</name>
    <dbReference type="NCBI Taxonomy" id="7950"/>
    <lineage>
        <taxon>Eukaryota</taxon>
        <taxon>Metazoa</taxon>
        <taxon>Chordata</taxon>
        <taxon>Craniata</taxon>
        <taxon>Vertebrata</taxon>
        <taxon>Euteleostomi</taxon>
        <taxon>Actinopterygii</taxon>
        <taxon>Neopterygii</taxon>
        <taxon>Teleostei</taxon>
        <taxon>Clupei</taxon>
        <taxon>Clupeiformes</taxon>
        <taxon>Clupeoidei</taxon>
        <taxon>Clupeidae</taxon>
        <taxon>Clupea</taxon>
    </lineage>
</organism>
<dbReference type="PROSITE" id="PS00022">
    <property type="entry name" value="EGF_1"/>
    <property type="match status" value="5"/>
</dbReference>
<feature type="compositionally biased region" description="Polar residues" evidence="17">
    <location>
        <begin position="45"/>
        <end position="54"/>
    </location>
</feature>
<dbReference type="GO" id="GO:0048666">
    <property type="term" value="P:neuron development"/>
    <property type="evidence" value="ECO:0007669"/>
    <property type="project" value="TreeGrafter"/>
</dbReference>
<dbReference type="GO" id="GO:0005634">
    <property type="term" value="C:nucleus"/>
    <property type="evidence" value="ECO:0007669"/>
    <property type="project" value="UniProtKB-SubCell"/>
</dbReference>
<evidence type="ECO:0000256" key="16">
    <source>
        <dbReference type="SAM" id="Coils"/>
    </source>
</evidence>
<evidence type="ECO:0000256" key="8">
    <source>
        <dbReference type="ARBA" id="ARBA00022692"/>
    </source>
</evidence>
<keyword evidence="8 18" id="KW-0812">Transmembrane</keyword>
<dbReference type="FunFam" id="2.10.25.10:FF:000013">
    <property type="entry name" value="Teneurin transmembrane protein 4"/>
    <property type="match status" value="1"/>
</dbReference>
<evidence type="ECO:0000256" key="15">
    <source>
        <dbReference type="PROSITE-ProRule" id="PRU00076"/>
    </source>
</evidence>
<dbReference type="GO" id="GO:0007157">
    <property type="term" value="P:heterophilic cell-cell adhesion via plasma membrane cell adhesion molecules"/>
    <property type="evidence" value="ECO:0007669"/>
    <property type="project" value="TreeGrafter"/>
</dbReference>
<dbReference type="InterPro" id="IPR056822">
    <property type="entry name" value="TEN_NHL"/>
</dbReference>
<dbReference type="Pfam" id="PF06484">
    <property type="entry name" value="Ten_N"/>
    <property type="match status" value="1"/>
</dbReference>
<dbReference type="InterPro" id="IPR056820">
    <property type="entry name" value="TEN_TTR-like"/>
</dbReference>
<dbReference type="InterPro" id="IPR028916">
    <property type="entry name" value="Tox-GHH_dom"/>
</dbReference>
<evidence type="ECO:0000256" key="18">
    <source>
        <dbReference type="SAM" id="Phobius"/>
    </source>
</evidence>
<dbReference type="NCBIfam" id="TIGR01643">
    <property type="entry name" value="YD_repeat_2x"/>
    <property type="match status" value="2"/>
</dbReference>
<dbReference type="CTD" id="10178"/>
<feature type="compositionally biased region" description="Pro residues" evidence="17">
    <location>
        <begin position="25"/>
        <end position="34"/>
    </location>
</feature>
<evidence type="ECO:0000313" key="21">
    <source>
        <dbReference type="Proteomes" id="UP000515152"/>
    </source>
</evidence>
<comment type="similarity">
    <text evidence="4">Belongs to the tenascin family. Teneurin subfamily.</text>
</comment>
<dbReference type="Pfam" id="PF25024">
    <property type="entry name" value="EGF_TEN"/>
    <property type="match status" value="1"/>
</dbReference>
<evidence type="ECO:0000256" key="4">
    <source>
        <dbReference type="ARBA" id="ARBA00009385"/>
    </source>
</evidence>
<dbReference type="InterPro" id="IPR000742">
    <property type="entry name" value="EGF"/>
</dbReference>
<dbReference type="FunFam" id="2.10.25.10:FF:000021">
    <property type="entry name" value="Teneurin transmembrane protein 2"/>
    <property type="match status" value="1"/>
</dbReference>
<keyword evidence="12 15" id="KW-1015">Disulfide bond</keyword>
<dbReference type="RefSeq" id="XP_042564313.1">
    <property type="nucleotide sequence ID" value="XM_042708379.1"/>
</dbReference>
<keyword evidence="16" id="KW-0175">Coiled coil</keyword>
<feature type="disulfide bond" evidence="15">
    <location>
        <begin position="512"/>
        <end position="521"/>
    </location>
</feature>
<keyword evidence="6" id="KW-0963">Cytoplasm</keyword>
<dbReference type="InterPro" id="IPR057629">
    <property type="entry name" value="Teneurin1-4_GBD"/>
</dbReference>
<keyword evidence="10 18" id="KW-1133">Transmembrane helix</keyword>
<evidence type="ECO:0000256" key="7">
    <source>
        <dbReference type="ARBA" id="ARBA00022536"/>
    </source>
</evidence>
<dbReference type="GO" id="GO:0005737">
    <property type="term" value="C:cytoplasm"/>
    <property type="evidence" value="ECO:0007669"/>
    <property type="project" value="UniProtKB-SubCell"/>
</dbReference>
<dbReference type="Pfam" id="PF23538">
    <property type="entry name" value="Teneurin_ABD"/>
    <property type="match status" value="1"/>
</dbReference>
<dbReference type="PANTHER" id="PTHR11219">
    <property type="entry name" value="TENEURIN AND N-ACETYLGLUCOSAMINE-1-PHOSPHODIESTER ALPHA-N-ACETYLGLUCOSAMINIDASE"/>
    <property type="match status" value="1"/>
</dbReference>
<keyword evidence="21" id="KW-1185">Reference proteome</keyword>
<dbReference type="CDD" id="cd00054">
    <property type="entry name" value="EGF_CA"/>
    <property type="match status" value="1"/>
</dbReference>
<evidence type="ECO:0000256" key="3">
    <source>
        <dbReference type="ARBA" id="ARBA00004496"/>
    </source>
</evidence>
<dbReference type="InterPro" id="IPR009471">
    <property type="entry name" value="Ten_N"/>
</dbReference>